<dbReference type="GO" id="GO:0005829">
    <property type="term" value="C:cytosol"/>
    <property type="evidence" value="ECO:0007669"/>
    <property type="project" value="GOC"/>
</dbReference>
<dbReference type="SMART" id="SM00809">
    <property type="entry name" value="Alpha_adaptinC2"/>
    <property type="match status" value="1"/>
</dbReference>
<dbReference type="InterPro" id="IPR008942">
    <property type="entry name" value="ENTH_VHS"/>
</dbReference>
<dbReference type="InterPro" id="IPR013041">
    <property type="entry name" value="Clathrin_app_Ig-like_sf"/>
</dbReference>
<dbReference type="Gene3D" id="1.20.5.170">
    <property type="match status" value="1"/>
</dbReference>
<dbReference type="InterPro" id="IPR008153">
    <property type="entry name" value="GAE_dom"/>
</dbReference>
<dbReference type="FunFam" id="1.25.40.90:FF:000008">
    <property type="entry name" value="VHS domain protein"/>
    <property type="match status" value="1"/>
</dbReference>
<reference evidence="11" key="2">
    <citation type="submission" date="2020-01" db="EMBL/GenBank/DDBJ databases">
        <title>Population-level Yeast Reference Genomes.</title>
        <authorList>
            <person name="Yue J.-X."/>
        </authorList>
    </citation>
    <scope>NUCLEOTIDE SEQUENCE</scope>
    <source>
        <strain evidence="11">CBS432</strain>
    </source>
</reference>
<dbReference type="GO" id="GO:0043130">
    <property type="term" value="F:ubiquitin binding"/>
    <property type="evidence" value="ECO:0007669"/>
    <property type="project" value="InterPro"/>
</dbReference>
<reference evidence="11" key="1">
    <citation type="journal article" date="2017" name="Nat. Genet.">
        <title>Contrasting evolutionary genome dynamics between domesticated and wild yeasts.</title>
        <authorList>
            <person name="Yue J.X."/>
            <person name="Li J."/>
            <person name="Aigrain L."/>
            <person name="Hallin J."/>
            <person name="Persson K."/>
            <person name="Oliver K."/>
            <person name="Bergstrom A."/>
            <person name="Coupland P."/>
            <person name="Warringer J."/>
            <person name="Lagomarsino M.C."/>
            <person name="Fischer G."/>
            <person name="Durbin R."/>
            <person name="Liti G."/>
        </authorList>
    </citation>
    <scope>NUCLEOTIDE SEQUENCE</scope>
    <source>
        <strain evidence="11">CBS432</strain>
    </source>
</reference>
<feature type="domain" description="GAE" evidence="9">
    <location>
        <begin position="440"/>
        <end position="557"/>
    </location>
</feature>
<dbReference type="InterPro" id="IPR004152">
    <property type="entry name" value="GAT_dom"/>
</dbReference>
<dbReference type="FunFam" id="1.20.58.160:FF:000003">
    <property type="entry name" value="VHS domain protein"/>
    <property type="match status" value="1"/>
</dbReference>
<dbReference type="Pfam" id="PF02883">
    <property type="entry name" value="Alpha_adaptinC2"/>
    <property type="match status" value="1"/>
</dbReference>
<dbReference type="Gene3D" id="1.20.58.160">
    <property type="match status" value="1"/>
</dbReference>
<dbReference type="AlphaFoldDB" id="A0A8B8UP72"/>
<dbReference type="GO" id="GO:0043328">
    <property type="term" value="P:protein transport to vacuole involved in ubiquitin-dependent protein catabolic process via the multivesicular body sorting pathway"/>
    <property type="evidence" value="ECO:0007669"/>
    <property type="project" value="UniProtKB-ARBA"/>
</dbReference>
<comment type="subcellular location">
    <subcellularLocation>
        <location evidence="1">Golgi apparatus</location>
        <location evidence="1">trans-Golgi network</location>
    </subcellularLocation>
</comment>
<feature type="domain" description="VHS" evidence="8">
    <location>
        <begin position="29"/>
        <end position="165"/>
    </location>
</feature>
<evidence type="ECO:0000259" key="8">
    <source>
        <dbReference type="PROSITE" id="PS50179"/>
    </source>
</evidence>
<dbReference type="SUPFAM" id="SSF48464">
    <property type="entry name" value="ENTH/VHS domain"/>
    <property type="match status" value="1"/>
</dbReference>
<reference evidence="11" key="4">
    <citation type="submission" date="2025-08" db="UniProtKB">
        <authorList>
            <consortium name="RefSeq"/>
        </authorList>
    </citation>
    <scope>IDENTIFICATION</scope>
    <source>
        <strain evidence="11">CBS432</strain>
    </source>
</reference>
<keyword evidence="5" id="KW-0175">Coiled coil</keyword>
<accession>A0A8B8UP72</accession>
<dbReference type="SMART" id="SM00288">
    <property type="entry name" value="VHS"/>
    <property type="match status" value="1"/>
</dbReference>
<evidence type="ECO:0000256" key="5">
    <source>
        <dbReference type="ARBA" id="ARBA00023054"/>
    </source>
</evidence>
<comment type="subunit">
    <text evidence="7">Binds to ARF1 and ARF2.</text>
</comment>
<evidence type="ECO:0000256" key="6">
    <source>
        <dbReference type="ARBA" id="ARBA00053552"/>
    </source>
</evidence>
<proteinExistence type="predicted"/>
<dbReference type="InterPro" id="IPR041198">
    <property type="entry name" value="GGA_N-GAT"/>
</dbReference>
<dbReference type="SUPFAM" id="SSF49348">
    <property type="entry name" value="Clathrin adaptor appendage domain"/>
    <property type="match status" value="1"/>
</dbReference>
<dbReference type="GO" id="GO:0035091">
    <property type="term" value="F:phosphatidylinositol binding"/>
    <property type="evidence" value="ECO:0007669"/>
    <property type="project" value="InterPro"/>
</dbReference>
<dbReference type="PROSITE" id="PS50909">
    <property type="entry name" value="GAT"/>
    <property type="match status" value="1"/>
</dbReference>
<evidence type="ECO:0000256" key="1">
    <source>
        <dbReference type="ARBA" id="ARBA00004601"/>
    </source>
</evidence>
<dbReference type="InterPro" id="IPR052653">
    <property type="entry name" value="ARF-binding"/>
</dbReference>
<dbReference type="RefSeq" id="XP_033765580.1">
    <property type="nucleotide sequence ID" value="XM_033909689.1"/>
</dbReference>
<evidence type="ECO:0000259" key="9">
    <source>
        <dbReference type="PROSITE" id="PS50180"/>
    </source>
</evidence>
<evidence type="ECO:0000256" key="7">
    <source>
        <dbReference type="ARBA" id="ARBA00065344"/>
    </source>
</evidence>
<protein>
    <submittedName>
        <fullName evidence="11">Ubiquitin-binding protein</fullName>
    </submittedName>
</protein>
<dbReference type="CDD" id="cd14235">
    <property type="entry name" value="GAT_GGA_fungi"/>
    <property type="match status" value="1"/>
</dbReference>
<dbReference type="Pfam" id="PF00790">
    <property type="entry name" value="VHS"/>
    <property type="match status" value="1"/>
</dbReference>
<keyword evidence="4" id="KW-0333">Golgi apparatus</keyword>
<evidence type="ECO:0000313" key="11">
    <source>
        <dbReference type="RefSeq" id="XP_033765580.1"/>
    </source>
</evidence>
<dbReference type="PANTHER" id="PTHR47180">
    <property type="entry name" value="ADP-RIBOSYLATION FACTOR-BINDING PROTEIN GGA1-RELATED"/>
    <property type="match status" value="1"/>
</dbReference>
<dbReference type="Pfam" id="PF03127">
    <property type="entry name" value="GAT"/>
    <property type="match status" value="1"/>
</dbReference>
<comment type="function">
    <text evidence="6">May play a role in the regulation of membrane traffic through the trans-Golgi network.</text>
</comment>
<dbReference type="Pfam" id="PF18308">
    <property type="entry name" value="GGA_N-GAT"/>
    <property type="match status" value="1"/>
</dbReference>
<dbReference type="GO" id="GO:0006896">
    <property type="term" value="P:Golgi to vacuole transport"/>
    <property type="evidence" value="ECO:0007669"/>
    <property type="project" value="UniProtKB-ARBA"/>
</dbReference>
<dbReference type="FunFam" id="1.20.5.170:FF:000024">
    <property type="entry name" value="VHS domain-containing protein"/>
    <property type="match status" value="1"/>
</dbReference>
<feature type="domain" description="GAT" evidence="10">
    <location>
        <begin position="192"/>
        <end position="317"/>
    </location>
</feature>
<dbReference type="Gene3D" id="2.60.40.1230">
    <property type="match status" value="1"/>
</dbReference>
<dbReference type="SUPFAM" id="SSF89009">
    <property type="entry name" value="GAT-like domain"/>
    <property type="match status" value="1"/>
</dbReference>
<evidence type="ECO:0000259" key="10">
    <source>
        <dbReference type="PROSITE" id="PS50909"/>
    </source>
</evidence>
<dbReference type="OrthoDB" id="2018246at2759"/>
<dbReference type="InterPro" id="IPR038425">
    <property type="entry name" value="GAT_sf"/>
</dbReference>
<keyword evidence="3" id="KW-0653">Protein transport</keyword>
<dbReference type="GO" id="GO:0006895">
    <property type="term" value="P:Golgi to endosome transport"/>
    <property type="evidence" value="ECO:0007669"/>
    <property type="project" value="TreeGrafter"/>
</dbReference>
<dbReference type="GO" id="GO:0005802">
    <property type="term" value="C:trans-Golgi network"/>
    <property type="evidence" value="ECO:0007669"/>
    <property type="project" value="UniProtKB-ARBA"/>
</dbReference>
<evidence type="ECO:0000256" key="2">
    <source>
        <dbReference type="ARBA" id="ARBA00022448"/>
    </source>
</evidence>
<dbReference type="Gene3D" id="1.25.40.90">
    <property type="match status" value="1"/>
</dbReference>
<sequence>MPQRIELTSEPVIKPRSTESSLLRKIQRACRSTLPEPDLGLNLDVADYINSKQGATPREAVLAIEKLVNNGDTQAAVFALSLLDVLVKNCGYSIHLQISRKEFLNDLVKRFPEQPPLRYSKVQQMILEAIEEWYQTICKHASYKDDLQYISDMHKLLKYKGYTFPKVGSENLAVLRPNDQLRTASELQEERERAQAAKLEELIRSGKPDDLKEANKLMKVMAGFKDDTKVAVKQAINNELNKLKRKADLFDEMLTSTEEPDLENETIQELYGDLKSAQPKFKKLIEEERDDDALVNNLSKFNDLVVQLLEKYRSIKGVKEEERSTIDTDESAKEFNLIDFDDDSTANVLPVTSSGKPLQLSEDLLGDLNNLSLSSSEKLKENSAFVDIFGDNHPKSTGIDLLDFGSQTGETKAGTSSYSNSFDLPNGLINNSSNSKENSAQLQRHILNESDQLRIDYELIRESITKLRLVIFYSNLSNDPVTNFALLLASPKGTTLSLQPQSGNILQSKSRDGIKQIASIEGMAVNLGKHIKLKWKASYNTKDGSKEESGTATLPII</sequence>
<dbReference type="VEuPathDB" id="FungiDB:SPAR_D05470"/>
<dbReference type="CDD" id="cd16998">
    <property type="entry name" value="VHS_GGA_fungi"/>
    <property type="match status" value="1"/>
</dbReference>
<evidence type="ECO:0000256" key="3">
    <source>
        <dbReference type="ARBA" id="ARBA00022927"/>
    </source>
</evidence>
<dbReference type="PROSITE" id="PS50180">
    <property type="entry name" value="GAE"/>
    <property type="match status" value="1"/>
</dbReference>
<dbReference type="GeneID" id="54629794"/>
<organism evidence="11">
    <name type="scientific">Saccharomyces paradoxus</name>
    <name type="common">Yeast</name>
    <name type="synonym">Saccharomyces douglasii</name>
    <dbReference type="NCBI Taxonomy" id="27291"/>
    <lineage>
        <taxon>Eukaryota</taxon>
        <taxon>Fungi</taxon>
        <taxon>Dikarya</taxon>
        <taxon>Ascomycota</taxon>
        <taxon>Saccharomycotina</taxon>
        <taxon>Saccharomycetes</taxon>
        <taxon>Saccharomycetales</taxon>
        <taxon>Saccharomycetaceae</taxon>
        <taxon>Saccharomyces</taxon>
    </lineage>
</organism>
<keyword evidence="2" id="KW-0813">Transport</keyword>
<reference evidence="11" key="3">
    <citation type="submission" date="2025-07" db="EMBL/GenBank/DDBJ databases">
        <authorList>
            <consortium name="NCBI Genome Project"/>
        </authorList>
    </citation>
    <scope>NUCLEOTIDE SEQUENCE</scope>
    <source>
        <strain evidence="11">CBS432</strain>
    </source>
</reference>
<dbReference type="InterPro" id="IPR008152">
    <property type="entry name" value="Clathrin_a/b/g-adaptin_app_Ig"/>
</dbReference>
<dbReference type="PANTHER" id="PTHR47180:SF1">
    <property type="entry name" value="ADP-RIBOSYLATION FACTOR-BINDING PROTEIN GGA1-RELATED"/>
    <property type="match status" value="1"/>
</dbReference>
<name>A0A8B8UP72_SACPA</name>
<dbReference type="InterPro" id="IPR002014">
    <property type="entry name" value="VHS_dom"/>
</dbReference>
<gene>
    <name evidence="11" type="primary">GGA1</name>
    <name evidence="11" type="ORF">SPAR_D05470</name>
</gene>
<dbReference type="KEGG" id="spao:SPAR_D05470"/>
<dbReference type="PROSITE" id="PS50179">
    <property type="entry name" value="VHS"/>
    <property type="match status" value="1"/>
</dbReference>
<evidence type="ECO:0000256" key="4">
    <source>
        <dbReference type="ARBA" id="ARBA00023034"/>
    </source>
</evidence>